<evidence type="ECO:0000313" key="2">
    <source>
        <dbReference type="Proteomes" id="UP000179467"/>
    </source>
</evidence>
<dbReference type="Proteomes" id="UP000179467">
    <property type="component" value="Unassembled WGS sequence"/>
</dbReference>
<dbReference type="AlphaFoldDB" id="A0A1S1H9B4"/>
<evidence type="ECO:0008006" key="3">
    <source>
        <dbReference type="Google" id="ProtNLM"/>
    </source>
</evidence>
<protein>
    <recommendedName>
        <fullName evidence="3">DUF2924 domain-containing protein</fullName>
    </recommendedName>
</protein>
<dbReference type="OrthoDB" id="284135at2"/>
<name>A0A1S1H9B4_9SPHN</name>
<gene>
    <name evidence="1" type="ORF">BHE75_00197</name>
</gene>
<comment type="caution">
    <text evidence="1">The sequence shown here is derived from an EMBL/GenBank/DDBJ whole genome shotgun (WGS) entry which is preliminary data.</text>
</comment>
<keyword evidence="2" id="KW-1185">Reference proteome</keyword>
<dbReference type="Pfam" id="PF11149">
    <property type="entry name" value="DUF2924"/>
    <property type="match status" value="1"/>
</dbReference>
<dbReference type="InterPro" id="IPR021322">
    <property type="entry name" value="DUF2924"/>
</dbReference>
<reference evidence="1 2" key="1">
    <citation type="submission" date="2016-09" db="EMBL/GenBank/DDBJ databases">
        <title>Metabolic pathway, cell adaptation mechanisms and a novel monoxygenase revealed through proteogenomic-transcription analysis of a Sphingomonas haloaromaticamans strain degrading the fungicide ortho-phenylphenol.</title>
        <authorList>
            <person name="Perruchon C."/>
            <person name="Papadopoulou E.S."/>
            <person name="Rousidou C."/>
            <person name="Vasileiadis S."/>
            <person name="Tanou G."/>
            <person name="Amoutzias G."/>
            <person name="Molassiotis A."/>
            <person name="Karpouzas D.G."/>
        </authorList>
    </citation>
    <scope>NUCLEOTIDE SEQUENCE [LARGE SCALE GENOMIC DNA]</scope>
    <source>
        <strain evidence="1 2">P3</strain>
    </source>
</reference>
<proteinExistence type="predicted"/>
<organism evidence="1 2">
    <name type="scientific">Edaphosphingomonas haloaromaticamans</name>
    <dbReference type="NCBI Taxonomy" id="653954"/>
    <lineage>
        <taxon>Bacteria</taxon>
        <taxon>Pseudomonadati</taxon>
        <taxon>Pseudomonadota</taxon>
        <taxon>Alphaproteobacteria</taxon>
        <taxon>Sphingomonadales</taxon>
        <taxon>Rhizorhabdaceae</taxon>
        <taxon>Edaphosphingomonas</taxon>
    </lineage>
</organism>
<accession>A0A1S1H9B4</accession>
<dbReference type="EMBL" id="MIPT01000001">
    <property type="protein sequence ID" value="OHT18226.1"/>
    <property type="molecule type" value="Genomic_DNA"/>
</dbReference>
<evidence type="ECO:0000313" key="1">
    <source>
        <dbReference type="EMBL" id="OHT18226.1"/>
    </source>
</evidence>
<dbReference type="RefSeq" id="WP_084652819.1">
    <property type="nucleotide sequence ID" value="NZ_MIPT01000001.1"/>
</dbReference>
<sequence length="137" mass="15438">MTLGRLAELPPEELRMEWARRYGVPAPNLSPELLRLGIGYRLQEQRHGGLGRSTRSLLRQHAARAGKSETKGPSLRKLMPGTRLVRDWHGVGHTVVVLENGFEYDGRYWKSLTAVARAITGAHWNGPRFFGLSEPKQ</sequence>